<dbReference type="Proteomes" id="UP000465031">
    <property type="component" value="Chromosome"/>
</dbReference>
<dbReference type="AlphaFoldDB" id="A0AAE6RN26"/>
<name>A0AAE6RN26_9MICO</name>
<protein>
    <submittedName>
        <fullName evidence="2">Uncharacterized protein</fullName>
    </submittedName>
</protein>
<dbReference type="EMBL" id="CP047186">
    <property type="protein sequence ID" value="QHC56775.1"/>
    <property type="molecule type" value="Genomic_DNA"/>
</dbReference>
<reference evidence="3" key="1">
    <citation type="submission" date="2019-12" db="EMBL/GenBank/DDBJ databases">
        <title>Complete and draft genome sequences of new strains and members of some known species of the genus Rathayibacter isolated from plants.</title>
        <authorList>
            <person name="Tarlachkov S.V."/>
            <person name="Starodumova I.P."/>
            <person name="Dorofeeva L.V."/>
            <person name="Prisyazhnaya N.V."/>
            <person name="Leyn S."/>
            <person name="Zlamal J."/>
            <person name="Elan M."/>
            <person name="Osterman A.L."/>
            <person name="Nadler S."/>
            <person name="Subbotin S.A."/>
            <person name="Evtushenko L.I."/>
        </authorList>
    </citation>
    <scope>NUCLEOTIDE SEQUENCE [LARGE SCALE GENOMIC DNA]</scope>
    <source>
        <strain evidence="3">VKM Ac-2761</strain>
    </source>
</reference>
<feature type="region of interest" description="Disordered" evidence="1">
    <location>
        <begin position="1"/>
        <end position="21"/>
    </location>
</feature>
<gene>
    <name evidence="2" type="ORF">GSU10_14820</name>
</gene>
<evidence type="ECO:0000313" key="3">
    <source>
        <dbReference type="Proteomes" id="UP000465031"/>
    </source>
</evidence>
<organism evidence="2 3">
    <name type="scientific">Rathayibacter tanaceti</name>
    <dbReference type="NCBI Taxonomy" id="1671680"/>
    <lineage>
        <taxon>Bacteria</taxon>
        <taxon>Bacillati</taxon>
        <taxon>Actinomycetota</taxon>
        <taxon>Actinomycetes</taxon>
        <taxon>Micrococcales</taxon>
        <taxon>Microbacteriaceae</taxon>
        <taxon>Rathayibacter</taxon>
    </lineage>
</organism>
<proteinExistence type="predicted"/>
<evidence type="ECO:0000313" key="2">
    <source>
        <dbReference type="EMBL" id="QHC56775.1"/>
    </source>
</evidence>
<dbReference type="RefSeq" id="WP_132505849.1">
    <property type="nucleotide sequence ID" value="NZ_CP047186.1"/>
</dbReference>
<evidence type="ECO:0000256" key="1">
    <source>
        <dbReference type="SAM" id="MobiDB-lite"/>
    </source>
</evidence>
<dbReference type="KEGG" id="rte:GSU10_14820"/>
<sequence>MTEQFTVHREPAGPTGSSPEGVCAPDYQFGRVLSPVGTYDGDVVPDSICAMLVVEGSGVVHQGNVTTGFSTGRLLVLDGALPMTVEVTRPTAHYAWRFRSSMLTTPEMWAAVGSSVTAAPSVWGPARVLANALIGADPAVSHSADALRASELVLASILSTAVSVRRA</sequence>
<accession>A0AAE6RN26</accession>
<feature type="compositionally biased region" description="Basic and acidic residues" evidence="1">
    <location>
        <begin position="1"/>
        <end position="11"/>
    </location>
</feature>